<reference evidence="1" key="1">
    <citation type="journal article" date="2017" name="Nature">
        <title>The genome of Chenopodium quinoa.</title>
        <authorList>
            <person name="Jarvis D.E."/>
            <person name="Ho Y.S."/>
            <person name="Lightfoot D.J."/>
            <person name="Schmoeckel S.M."/>
            <person name="Li B."/>
            <person name="Borm T.J.A."/>
            <person name="Ohyanagi H."/>
            <person name="Mineta K."/>
            <person name="Michell C.T."/>
            <person name="Saber N."/>
            <person name="Kharbatia N.M."/>
            <person name="Rupper R.R."/>
            <person name="Sharp A.R."/>
            <person name="Dally N."/>
            <person name="Boughton B.A."/>
            <person name="Woo Y.H."/>
            <person name="Gao G."/>
            <person name="Schijlen E.G.W.M."/>
            <person name="Guo X."/>
            <person name="Momin A.A."/>
            <person name="Negrao S."/>
            <person name="Al-Babili S."/>
            <person name="Gehring C."/>
            <person name="Roessner U."/>
            <person name="Jung C."/>
            <person name="Murphy K."/>
            <person name="Arold S.T."/>
            <person name="Gojobori T."/>
            <person name="van der Linden C.G."/>
            <person name="van Loo E.N."/>
            <person name="Jellen E.N."/>
            <person name="Maughan P.J."/>
            <person name="Tester M."/>
        </authorList>
    </citation>
    <scope>NUCLEOTIDE SEQUENCE [LARGE SCALE GENOMIC DNA]</scope>
    <source>
        <strain evidence="1">cv. PI 614886</strain>
    </source>
</reference>
<dbReference type="InterPro" id="IPR006501">
    <property type="entry name" value="Pectinesterase_inhib_dom"/>
</dbReference>
<dbReference type="NCBIfam" id="TIGR01614">
    <property type="entry name" value="PME_inhib"/>
    <property type="match status" value="1"/>
</dbReference>
<dbReference type="AlphaFoldDB" id="A0A803M9J1"/>
<dbReference type="Proteomes" id="UP000596660">
    <property type="component" value="Unplaced"/>
</dbReference>
<proteinExistence type="predicted"/>
<dbReference type="Gene3D" id="1.20.140.40">
    <property type="entry name" value="Invertase/pectin methylesterase inhibitor family protein"/>
    <property type="match status" value="1"/>
</dbReference>
<dbReference type="Gramene" id="AUR62025567-RA">
    <property type="protein sequence ID" value="AUR62025567-RA:cds"/>
    <property type="gene ID" value="AUR62025567"/>
</dbReference>
<dbReference type="EnsemblPlants" id="AUR62025567-RA">
    <property type="protein sequence ID" value="AUR62025567-RA:cds"/>
    <property type="gene ID" value="AUR62025567"/>
</dbReference>
<accession>A0A803M9J1</accession>
<dbReference type="InterPro" id="IPR035513">
    <property type="entry name" value="Invertase/methylesterase_inhib"/>
</dbReference>
<reference evidence="1" key="2">
    <citation type="submission" date="2021-03" db="UniProtKB">
        <authorList>
            <consortium name="EnsemblPlants"/>
        </authorList>
    </citation>
    <scope>IDENTIFICATION</scope>
</reference>
<keyword evidence="2" id="KW-1185">Reference proteome</keyword>
<evidence type="ECO:0000313" key="2">
    <source>
        <dbReference type="Proteomes" id="UP000596660"/>
    </source>
</evidence>
<dbReference type="SUPFAM" id="SSF101148">
    <property type="entry name" value="Plant invertase/pectin methylesterase inhibitor"/>
    <property type="match status" value="1"/>
</dbReference>
<dbReference type="GO" id="GO:0004857">
    <property type="term" value="F:enzyme inhibitor activity"/>
    <property type="evidence" value="ECO:0007669"/>
    <property type="project" value="InterPro"/>
</dbReference>
<sequence length="248" mass="27288">MFFTLTISYDRKSPPKSVHEVCHRSGPQLYWYCIDVFNTGAAVEGTDMKFLSYFARDFSEDNATNTLDRINNTLIPNQPDPYIQEVLCVCREAFSRLKDELENRVNTMIVVNNSFEEAKVWVEYGMGLMDSCRAACYAKPHIACPLDKNLRDTHGVLKLLAIVLQLLTEGVLGNAATTSGHSTDGIQMLDLNGVISYFTTPPTGLQGGLTGPDTLLASYPSQELCYGALVCLLPTETSTPGNSSHTNS</sequence>
<evidence type="ECO:0000313" key="1">
    <source>
        <dbReference type="EnsemblPlants" id="AUR62025567-RA:cds"/>
    </source>
</evidence>
<dbReference type="OMA" id="AKPHIAC"/>
<protein>
    <submittedName>
        <fullName evidence="1">Uncharacterized protein</fullName>
    </submittedName>
</protein>
<organism evidence="1 2">
    <name type="scientific">Chenopodium quinoa</name>
    <name type="common">Quinoa</name>
    <dbReference type="NCBI Taxonomy" id="63459"/>
    <lineage>
        <taxon>Eukaryota</taxon>
        <taxon>Viridiplantae</taxon>
        <taxon>Streptophyta</taxon>
        <taxon>Embryophyta</taxon>
        <taxon>Tracheophyta</taxon>
        <taxon>Spermatophyta</taxon>
        <taxon>Magnoliopsida</taxon>
        <taxon>eudicotyledons</taxon>
        <taxon>Gunneridae</taxon>
        <taxon>Pentapetalae</taxon>
        <taxon>Caryophyllales</taxon>
        <taxon>Chenopodiaceae</taxon>
        <taxon>Chenopodioideae</taxon>
        <taxon>Atripliceae</taxon>
        <taxon>Chenopodium</taxon>
    </lineage>
</organism>
<name>A0A803M9J1_CHEQI</name>